<name>A0A105UYQ6_9BURK</name>
<comment type="caution">
    <text evidence="1">The sequence shown here is derived from an EMBL/GenBank/DDBJ whole genome shotgun (WGS) entry which is preliminary data.</text>
</comment>
<proteinExistence type="predicted"/>
<dbReference type="Proteomes" id="UP000062317">
    <property type="component" value="Unassembled WGS sequence"/>
</dbReference>
<reference evidence="1 2" key="1">
    <citation type="submission" date="2015-11" db="EMBL/GenBank/DDBJ databases">
        <title>Expanding the genomic diversity of Burkholderia species for the development of highly accurate diagnostics.</title>
        <authorList>
            <person name="Sahl J."/>
            <person name="Keim P."/>
            <person name="Wagner D."/>
        </authorList>
    </citation>
    <scope>NUCLEOTIDE SEQUENCE [LARGE SCALE GENOMIC DNA]</scope>
    <source>
        <strain evidence="1 2">MSMB1301WGS</strain>
    </source>
</reference>
<organism evidence="1 2">
    <name type="scientific">Burkholderia territorii</name>
    <dbReference type="NCBI Taxonomy" id="1503055"/>
    <lineage>
        <taxon>Bacteria</taxon>
        <taxon>Pseudomonadati</taxon>
        <taxon>Pseudomonadota</taxon>
        <taxon>Betaproteobacteria</taxon>
        <taxon>Burkholderiales</taxon>
        <taxon>Burkholderiaceae</taxon>
        <taxon>Burkholderia</taxon>
        <taxon>Burkholderia cepacia complex</taxon>
    </lineage>
</organism>
<accession>A0A105UYQ6</accession>
<evidence type="ECO:0000313" key="2">
    <source>
        <dbReference type="Proteomes" id="UP000062317"/>
    </source>
</evidence>
<protein>
    <submittedName>
        <fullName evidence="1">UDP-glucose 4-epimerase</fullName>
    </submittedName>
</protein>
<keyword evidence="2" id="KW-1185">Reference proteome</keyword>
<dbReference type="RefSeq" id="WP_060109502.1">
    <property type="nucleotide sequence ID" value="NZ_LPEQ01000136.1"/>
</dbReference>
<evidence type="ECO:0000313" key="1">
    <source>
        <dbReference type="EMBL" id="KVV38099.1"/>
    </source>
</evidence>
<gene>
    <name evidence="1" type="ORF">WT27_01700</name>
</gene>
<sequence length="79" mass="8702">MTLSGELHEADWSVAIETVAAESGGFRCRIHVALKSPDGVCERTFAHCRTHATEREAAIDALHAGMTWIEMKKSNTFTI</sequence>
<dbReference type="EMBL" id="LPEQ01000136">
    <property type="protein sequence ID" value="KVV38099.1"/>
    <property type="molecule type" value="Genomic_DNA"/>
</dbReference>
<dbReference type="AlphaFoldDB" id="A0A105UYQ6"/>